<sequence>MAHAEWTHIFQNEANNLLHGDTWHLEFNSSIEPEQPEYGWKEYIRNTSARFQCTQCRRIWPSNLVKVVFHMRLMGRRGTVKVRPMRQNCKICLDAPMEDPSIMSDHIPTLLRNLVKKIRIKCYNENLGEGNSHFEGTDVRSPHEPDFCEGSPCSALTINCSEPNQPALLKALTPVFNLNAIRPVMNMSTCTEIATYFTLYGILGVWWMNEFVHWDSAECGTHKIALPRDKFWTPDIVINE</sequence>
<dbReference type="Pfam" id="PF13695">
    <property type="entry name" value="Zn_ribbon_3CxxC"/>
    <property type="match status" value="1"/>
</dbReference>
<evidence type="ECO:0000256" key="5">
    <source>
        <dbReference type="ARBA" id="ARBA00022833"/>
    </source>
</evidence>
<comment type="subcellular location">
    <subcellularLocation>
        <location evidence="1">Membrane</location>
        <topology evidence="1">Single-pass membrane protein</topology>
    </subcellularLocation>
</comment>
<evidence type="ECO:0000259" key="8">
    <source>
        <dbReference type="SMART" id="SM01328"/>
    </source>
</evidence>
<dbReference type="InterPro" id="IPR036734">
    <property type="entry name" value="Neur_chan_lig-bd_sf"/>
</dbReference>
<dbReference type="GO" id="GO:0031849">
    <property type="term" value="F:olfactory receptor binding"/>
    <property type="evidence" value="ECO:0007669"/>
    <property type="project" value="TreeGrafter"/>
</dbReference>
<dbReference type="PANTHER" id="PTHR14402">
    <property type="entry name" value="RECEPTOR TRANSPORTING PROTEIN"/>
    <property type="match status" value="1"/>
</dbReference>
<dbReference type="GO" id="GO:0005230">
    <property type="term" value="F:extracellular ligand-gated monoatomic ion channel activity"/>
    <property type="evidence" value="ECO:0007669"/>
    <property type="project" value="InterPro"/>
</dbReference>
<keyword evidence="10" id="KW-1185">Reference proteome</keyword>
<dbReference type="InterPro" id="IPR027377">
    <property type="entry name" value="ZAR1/RTP1-5-like_Znf-3CxxC"/>
</dbReference>
<keyword evidence="7" id="KW-0472">Membrane</keyword>
<dbReference type="SMART" id="SM01328">
    <property type="entry name" value="zf-3CxxC"/>
    <property type="match status" value="1"/>
</dbReference>
<dbReference type="SUPFAM" id="SSF63712">
    <property type="entry name" value="Nicotinic receptor ligand binding domain-like"/>
    <property type="match status" value="1"/>
</dbReference>
<dbReference type="GO" id="GO:0051205">
    <property type="term" value="P:protein insertion into membrane"/>
    <property type="evidence" value="ECO:0007669"/>
    <property type="project" value="TreeGrafter"/>
</dbReference>
<evidence type="ECO:0000256" key="4">
    <source>
        <dbReference type="ARBA" id="ARBA00022771"/>
    </source>
</evidence>
<comment type="caution">
    <text evidence="9">The sequence shown here is derived from an EMBL/GenBank/DDBJ whole genome shotgun (WGS) entry which is preliminary data.</text>
</comment>
<evidence type="ECO:0000313" key="10">
    <source>
        <dbReference type="Proteomes" id="UP001279410"/>
    </source>
</evidence>
<name>A0AAD3M6A1_LATJO</name>
<dbReference type="Gene3D" id="2.70.170.10">
    <property type="entry name" value="Neurotransmitter-gated ion-channel ligand-binding domain"/>
    <property type="match status" value="1"/>
</dbReference>
<keyword evidence="6" id="KW-1133">Transmembrane helix</keyword>
<evidence type="ECO:0000313" key="9">
    <source>
        <dbReference type="EMBL" id="GLD48307.1"/>
    </source>
</evidence>
<feature type="domain" description="3CxxC-type" evidence="8">
    <location>
        <begin position="46"/>
        <end position="156"/>
    </location>
</feature>
<proteinExistence type="predicted"/>
<dbReference type="AlphaFoldDB" id="A0AAD3M6A1"/>
<evidence type="ECO:0000256" key="6">
    <source>
        <dbReference type="ARBA" id="ARBA00022989"/>
    </source>
</evidence>
<keyword evidence="4" id="KW-0863">Zinc-finger</keyword>
<feature type="non-terminal residue" evidence="9">
    <location>
        <position position="1"/>
    </location>
</feature>
<dbReference type="GO" id="GO:0008270">
    <property type="term" value="F:zinc ion binding"/>
    <property type="evidence" value="ECO:0007669"/>
    <property type="project" value="UniProtKB-KW"/>
</dbReference>
<dbReference type="Proteomes" id="UP001279410">
    <property type="component" value="Unassembled WGS sequence"/>
</dbReference>
<dbReference type="GO" id="GO:0006612">
    <property type="term" value="P:protein targeting to membrane"/>
    <property type="evidence" value="ECO:0007669"/>
    <property type="project" value="TreeGrafter"/>
</dbReference>
<accession>A0AAD3M6A1</accession>
<keyword evidence="2" id="KW-0812">Transmembrane</keyword>
<dbReference type="GO" id="GO:0016020">
    <property type="term" value="C:membrane"/>
    <property type="evidence" value="ECO:0007669"/>
    <property type="project" value="UniProtKB-SubCell"/>
</dbReference>
<keyword evidence="5" id="KW-0862">Zinc</keyword>
<protein>
    <submittedName>
        <fullName evidence="9">Receptor-transporting protein 3-like protein</fullName>
    </submittedName>
</protein>
<dbReference type="EMBL" id="BRZM01003433">
    <property type="protein sequence ID" value="GLD48307.1"/>
    <property type="molecule type" value="Genomic_DNA"/>
</dbReference>
<evidence type="ECO:0000256" key="7">
    <source>
        <dbReference type="ARBA" id="ARBA00023136"/>
    </source>
</evidence>
<gene>
    <name evidence="9" type="ORF">AKAME5_002728900</name>
</gene>
<keyword evidence="3" id="KW-0479">Metal-binding</keyword>
<evidence type="ECO:0000256" key="2">
    <source>
        <dbReference type="ARBA" id="ARBA00022692"/>
    </source>
</evidence>
<evidence type="ECO:0000256" key="1">
    <source>
        <dbReference type="ARBA" id="ARBA00004167"/>
    </source>
</evidence>
<keyword evidence="9" id="KW-0675">Receptor</keyword>
<dbReference type="InterPro" id="IPR026096">
    <property type="entry name" value="R-trans_p"/>
</dbReference>
<organism evidence="9 10">
    <name type="scientific">Lates japonicus</name>
    <name type="common">Japanese lates</name>
    <dbReference type="NCBI Taxonomy" id="270547"/>
    <lineage>
        <taxon>Eukaryota</taxon>
        <taxon>Metazoa</taxon>
        <taxon>Chordata</taxon>
        <taxon>Craniata</taxon>
        <taxon>Vertebrata</taxon>
        <taxon>Euteleostomi</taxon>
        <taxon>Actinopterygii</taxon>
        <taxon>Neopterygii</taxon>
        <taxon>Teleostei</taxon>
        <taxon>Neoteleostei</taxon>
        <taxon>Acanthomorphata</taxon>
        <taxon>Carangaria</taxon>
        <taxon>Carangaria incertae sedis</taxon>
        <taxon>Centropomidae</taxon>
        <taxon>Lates</taxon>
    </lineage>
</organism>
<reference evidence="9" key="1">
    <citation type="submission" date="2022-08" db="EMBL/GenBank/DDBJ databases">
        <title>Genome sequencing of akame (Lates japonicus).</title>
        <authorList>
            <person name="Hashiguchi Y."/>
            <person name="Takahashi H."/>
        </authorList>
    </citation>
    <scope>NUCLEOTIDE SEQUENCE</scope>
    <source>
        <strain evidence="9">Kochi</strain>
    </source>
</reference>
<dbReference type="PANTHER" id="PTHR14402:SF8">
    <property type="entry name" value="RECEPTOR-TRANSPORTING PROTEIN 4"/>
    <property type="match status" value="1"/>
</dbReference>
<evidence type="ECO:0000256" key="3">
    <source>
        <dbReference type="ARBA" id="ARBA00022723"/>
    </source>
</evidence>